<dbReference type="GO" id="GO:0003700">
    <property type="term" value="F:DNA-binding transcription factor activity"/>
    <property type="evidence" value="ECO:0007669"/>
    <property type="project" value="InterPro"/>
</dbReference>
<feature type="domain" description="GntR C-terminal" evidence="5">
    <location>
        <begin position="84"/>
        <end position="213"/>
    </location>
</feature>
<dbReference type="AlphaFoldDB" id="A0A0M7FX35"/>
<dbReference type="EMBL" id="QEXO01000001">
    <property type="protein sequence ID" value="PWE15320.1"/>
    <property type="molecule type" value="Genomic_DNA"/>
</dbReference>
<evidence type="ECO:0000256" key="3">
    <source>
        <dbReference type="ARBA" id="ARBA00023163"/>
    </source>
</evidence>
<dbReference type="Proteomes" id="UP001211866">
    <property type="component" value="Chromosome"/>
</dbReference>
<evidence type="ECO:0000313" key="6">
    <source>
        <dbReference type="EMBL" id="PWE15320.1"/>
    </source>
</evidence>
<dbReference type="Gene3D" id="1.20.120.530">
    <property type="entry name" value="GntR ligand-binding domain-like"/>
    <property type="match status" value="1"/>
</dbReference>
<feature type="domain" description="HTH gntR-type" evidence="4">
    <location>
        <begin position="16"/>
        <end position="74"/>
    </location>
</feature>
<dbReference type="InterPro" id="IPR036390">
    <property type="entry name" value="WH_DNA-bd_sf"/>
</dbReference>
<dbReference type="STRING" id="511.UZ73_04035"/>
<dbReference type="InterPro" id="IPR036388">
    <property type="entry name" value="WH-like_DNA-bd_sf"/>
</dbReference>
<dbReference type="Proteomes" id="UP000245216">
    <property type="component" value="Unassembled WGS sequence"/>
</dbReference>
<evidence type="ECO:0000259" key="4">
    <source>
        <dbReference type="SMART" id="SM00345"/>
    </source>
</evidence>
<name>A0A0M7FX35_ALCFA</name>
<dbReference type="EMBL" id="CP096916">
    <property type="protein sequence ID" value="WBM37133.1"/>
    <property type="molecule type" value="Genomic_DNA"/>
</dbReference>
<dbReference type="PANTHER" id="PTHR43537:SF24">
    <property type="entry name" value="GLUCONATE OPERON TRANSCRIPTIONAL REPRESSOR"/>
    <property type="match status" value="1"/>
</dbReference>
<evidence type="ECO:0000313" key="8">
    <source>
        <dbReference type="Proteomes" id="UP000245216"/>
    </source>
</evidence>
<evidence type="ECO:0000256" key="2">
    <source>
        <dbReference type="ARBA" id="ARBA00023125"/>
    </source>
</evidence>
<keyword evidence="3" id="KW-0804">Transcription</keyword>
<accession>A0A0S2JNG6</accession>
<dbReference type="GeneID" id="29370121"/>
<dbReference type="PANTHER" id="PTHR43537">
    <property type="entry name" value="TRANSCRIPTIONAL REGULATOR, GNTR FAMILY"/>
    <property type="match status" value="1"/>
</dbReference>
<reference evidence="6 8" key="1">
    <citation type="submission" date="2018-05" db="EMBL/GenBank/DDBJ databases">
        <title>Genome Sequence of an Efficient Indole-Degrading Bacterium, Alcaligenes sp.YBY.</title>
        <authorList>
            <person name="Yang B."/>
        </authorList>
    </citation>
    <scope>NUCLEOTIDE SEQUENCE [LARGE SCALE GENOMIC DNA]</scope>
    <source>
        <strain evidence="6 8">YBY</strain>
    </source>
</reference>
<keyword evidence="9" id="KW-1185">Reference proteome</keyword>
<evidence type="ECO:0000259" key="5">
    <source>
        <dbReference type="SMART" id="SM00895"/>
    </source>
</evidence>
<evidence type="ECO:0000256" key="1">
    <source>
        <dbReference type="ARBA" id="ARBA00023015"/>
    </source>
</evidence>
<keyword evidence="2" id="KW-0238">DNA-binding</keyword>
<protein>
    <submittedName>
        <fullName evidence="6">GntR family transcriptional regulator</fullName>
    </submittedName>
</protein>
<dbReference type="Pfam" id="PF07729">
    <property type="entry name" value="FCD"/>
    <property type="match status" value="1"/>
</dbReference>
<dbReference type="Pfam" id="PF00392">
    <property type="entry name" value="GntR"/>
    <property type="match status" value="1"/>
</dbReference>
<dbReference type="Gene3D" id="1.10.10.10">
    <property type="entry name" value="Winged helix-like DNA-binding domain superfamily/Winged helix DNA-binding domain"/>
    <property type="match status" value="1"/>
</dbReference>
<dbReference type="OrthoDB" id="8525195at2"/>
<sequence>MSIPSSSDDTLLATQAFQAFRHLLATGQVRAGQMVSMAELMKLSDFPLAPVREAVKRAAAAGLVSILPKRGVLVLEATTEALRECFQLRCVFDQEGARILASCAKQPALESLRDKHEKILEQAQSGLVTTALQIQAMEVDWALHRYLAQALQNRSAMTIYEENCDRINVLQHSRRPLPERIVPAMKEHLQILDTLQAGNPEAAMQAVRHHLAQTLRWWGAVDA</sequence>
<dbReference type="InterPro" id="IPR011711">
    <property type="entry name" value="GntR_C"/>
</dbReference>
<dbReference type="SMART" id="SM00895">
    <property type="entry name" value="FCD"/>
    <property type="match status" value="1"/>
</dbReference>
<proteinExistence type="predicted"/>
<keyword evidence="1" id="KW-0805">Transcription regulation</keyword>
<dbReference type="InterPro" id="IPR000524">
    <property type="entry name" value="Tscrpt_reg_HTH_GntR"/>
</dbReference>
<dbReference type="SUPFAM" id="SSF46785">
    <property type="entry name" value="Winged helix' DNA-binding domain"/>
    <property type="match status" value="1"/>
</dbReference>
<dbReference type="KEGG" id="afa:UZ73_04035"/>
<dbReference type="InterPro" id="IPR008920">
    <property type="entry name" value="TF_FadR/GntR_C"/>
</dbReference>
<reference evidence="6 8" key="2">
    <citation type="submission" date="2018-05" db="EMBL/GenBank/DDBJ databases">
        <authorList>
            <person name="Lanie J.A."/>
            <person name="Ng W.-L."/>
            <person name="Kazmierczak K.M."/>
            <person name="Andrzejewski T.M."/>
            <person name="Davidsen T.M."/>
            <person name="Wayne K.J."/>
            <person name="Tettelin H."/>
            <person name="Glass J.I."/>
            <person name="Rusch D."/>
            <person name="Podicherti R."/>
            <person name="Tsui H.-C.T."/>
            <person name="Winkler M.E."/>
        </authorList>
    </citation>
    <scope>NUCLEOTIDE SEQUENCE [LARGE SCALE GENOMIC DNA]</scope>
    <source>
        <strain evidence="6 8">YBY</strain>
    </source>
</reference>
<dbReference type="RefSeq" id="WP_042487314.1">
    <property type="nucleotide sequence ID" value="NZ_CAXOJJ010000005.1"/>
</dbReference>
<gene>
    <name evidence="6" type="ORF">DF183_00845</name>
    <name evidence="7" type="ORF">M2J83_15120</name>
</gene>
<dbReference type="GO" id="GO:0003677">
    <property type="term" value="F:DNA binding"/>
    <property type="evidence" value="ECO:0007669"/>
    <property type="project" value="UniProtKB-KW"/>
</dbReference>
<dbReference type="SUPFAM" id="SSF48008">
    <property type="entry name" value="GntR ligand-binding domain-like"/>
    <property type="match status" value="1"/>
</dbReference>
<accession>A0A0M7FX35</accession>
<reference evidence="7 9" key="3">
    <citation type="submission" date="2022-05" db="EMBL/GenBank/DDBJ databases">
        <title>Complete sequence of strain NY11312.</title>
        <authorList>
            <person name="Zhou D."/>
        </authorList>
    </citation>
    <scope>NUCLEOTIDE SEQUENCE [LARGE SCALE GENOMIC DNA]</scope>
    <source>
        <strain evidence="7 9">NY11312</strain>
    </source>
</reference>
<dbReference type="SMART" id="SM00345">
    <property type="entry name" value="HTH_GNTR"/>
    <property type="match status" value="1"/>
</dbReference>
<organism evidence="6 8">
    <name type="scientific">Alcaligenes faecalis</name>
    <dbReference type="NCBI Taxonomy" id="511"/>
    <lineage>
        <taxon>Bacteria</taxon>
        <taxon>Pseudomonadati</taxon>
        <taxon>Pseudomonadota</taxon>
        <taxon>Betaproteobacteria</taxon>
        <taxon>Burkholderiales</taxon>
        <taxon>Alcaligenaceae</taxon>
        <taxon>Alcaligenes</taxon>
    </lineage>
</organism>
<evidence type="ECO:0000313" key="9">
    <source>
        <dbReference type="Proteomes" id="UP001211866"/>
    </source>
</evidence>
<evidence type="ECO:0000313" key="7">
    <source>
        <dbReference type="EMBL" id="WBM37133.1"/>
    </source>
</evidence>